<gene>
    <name evidence="1" type="ORF">A3I48_01525</name>
</gene>
<accession>A0A1F5MH45</accession>
<reference evidence="1 2" key="1">
    <citation type="journal article" date="2016" name="Nat. Commun.">
        <title>Thousands of microbial genomes shed light on interconnected biogeochemical processes in an aquifer system.</title>
        <authorList>
            <person name="Anantharaman K."/>
            <person name="Brown C.T."/>
            <person name="Hug L.A."/>
            <person name="Sharon I."/>
            <person name="Castelle C.J."/>
            <person name="Probst A.J."/>
            <person name="Thomas B.C."/>
            <person name="Singh A."/>
            <person name="Wilkins M.J."/>
            <person name="Karaoz U."/>
            <person name="Brodie E.L."/>
            <person name="Williams K.H."/>
            <person name="Hubbard S.S."/>
            <person name="Banfield J.F."/>
        </authorList>
    </citation>
    <scope>NUCLEOTIDE SEQUENCE [LARGE SCALE GENOMIC DNA]</scope>
</reference>
<protein>
    <submittedName>
        <fullName evidence="1">Uncharacterized protein</fullName>
    </submittedName>
</protein>
<dbReference type="EMBL" id="MFDT01000048">
    <property type="protein sequence ID" value="OGE64683.1"/>
    <property type="molecule type" value="Genomic_DNA"/>
</dbReference>
<name>A0A1F5MH45_9BACT</name>
<proteinExistence type="predicted"/>
<evidence type="ECO:0000313" key="1">
    <source>
        <dbReference type="EMBL" id="OGE64683.1"/>
    </source>
</evidence>
<sequence length="104" mass="12010">MDQRIAEYLDNLIKEYLNNPRFSNLNEEQKINIATTLEGVLYKAAVEELINRLNADQLAQIANLDLTSPQMEAKLEEFAATIPDFLSMLEERFQEELTNFQSVN</sequence>
<comment type="caution">
    <text evidence="1">The sequence shown here is derived from an EMBL/GenBank/DDBJ whole genome shotgun (WGS) entry which is preliminary data.</text>
</comment>
<dbReference type="AlphaFoldDB" id="A0A1F5MH45"/>
<organism evidence="1 2">
    <name type="scientific">Candidatus Daviesbacteria bacterium RIFCSPLOWO2_02_FULL_36_7</name>
    <dbReference type="NCBI Taxonomy" id="1797792"/>
    <lineage>
        <taxon>Bacteria</taxon>
        <taxon>Candidatus Daviesiibacteriota</taxon>
    </lineage>
</organism>
<dbReference type="Proteomes" id="UP000178859">
    <property type="component" value="Unassembled WGS sequence"/>
</dbReference>
<evidence type="ECO:0000313" key="2">
    <source>
        <dbReference type="Proteomes" id="UP000178859"/>
    </source>
</evidence>